<evidence type="ECO:0000313" key="2">
    <source>
        <dbReference type="EMBL" id="KAF5846486.1"/>
    </source>
</evidence>
<feature type="region of interest" description="Disordered" evidence="1">
    <location>
        <begin position="73"/>
        <end position="95"/>
    </location>
</feature>
<dbReference type="AlphaFoldDB" id="A0A8H5ZBV8"/>
<feature type="region of interest" description="Disordered" evidence="1">
    <location>
        <begin position="1"/>
        <end position="47"/>
    </location>
</feature>
<comment type="caution">
    <text evidence="2">The sequence shown here is derived from an EMBL/GenBank/DDBJ whole genome shotgun (WGS) entry which is preliminary data.</text>
</comment>
<name>A0A8H5ZBV8_COCSA</name>
<evidence type="ECO:0000256" key="1">
    <source>
        <dbReference type="SAM" id="MobiDB-lite"/>
    </source>
</evidence>
<gene>
    <name evidence="2" type="ORF">GGP41_003859</name>
</gene>
<feature type="compositionally biased region" description="Basic and acidic residues" evidence="1">
    <location>
        <begin position="28"/>
        <end position="47"/>
    </location>
</feature>
<dbReference type="Proteomes" id="UP000624244">
    <property type="component" value="Unassembled WGS sequence"/>
</dbReference>
<dbReference type="EMBL" id="WNKQ01000016">
    <property type="protein sequence ID" value="KAF5846486.1"/>
    <property type="molecule type" value="Genomic_DNA"/>
</dbReference>
<protein>
    <submittedName>
        <fullName evidence="2">Uncharacterized protein</fullName>
    </submittedName>
</protein>
<sequence length="160" mass="17637">MTHSVANREGVSGNTKLKLRTLPVPKNADMEREPGNTHGQAAREDNSLKFCDQEIDLPATTSDSRRYTQTNCPVHNQQFPEPPRRKIPPGVHPSQRLEYTPSCDLPVGMSGGCRVGTSASAGCICTYDPDILNDEMTREVEVIIQEAKQEGGKQEEKKST</sequence>
<proteinExistence type="predicted"/>
<accession>A0A8H5ZBV8</accession>
<reference evidence="2" key="1">
    <citation type="submission" date="2019-11" db="EMBL/GenBank/DDBJ databases">
        <title>Bipolaris sorokiniana Genome sequencing.</title>
        <authorList>
            <person name="Wang H."/>
        </authorList>
    </citation>
    <scope>NUCLEOTIDE SEQUENCE</scope>
</reference>
<evidence type="ECO:0000313" key="3">
    <source>
        <dbReference type="Proteomes" id="UP000624244"/>
    </source>
</evidence>
<organism evidence="2 3">
    <name type="scientific">Cochliobolus sativus</name>
    <name type="common">Common root rot and spot blotch fungus</name>
    <name type="synonym">Bipolaris sorokiniana</name>
    <dbReference type="NCBI Taxonomy" id="45130"/>
    <lineage>
        <taxon>Eukaryota</taxon>
        <taxon>Fungi</taxon>
        <taxon>Dikarya</taxon>
        <taxon>Ascomycota</taxon>
        <taxon>Pezizomycotina</taxon>
        <taxon>Dothideomycetes</taxon>
        <taxon>Pleosporomycetidae</taxon>
        <taxon>Pleosporales</taxon>
        <taxon>Pleosporineae</taxon>
        <taxon>Pleosporaceae</taxon>
        <taxon>Bipolaris</taxon>
    </lineage>
</organism>